<gene>
    <name evidence="10 12" type="primary">htpG</name>
    <name evidence="12" type="ORF">Azoinq_01465</name>
</gene>
<dbReference type="InterPro" id="IPR001404">
    <property type="entry name" value="Hsp90_fam"/>
</dbReference>
<dbReference type="GO" id="GO:0051082">
    <property type="term" value="F:unfolded protein binding"/>
    <property type="evidence" value="ECO:0007669"/>
    <property type="project" value="UniProtKB-UniRule"/>
</dbReference>
<comment type="function">
    <text evidence="8 10">Molecular chaperone. Has ATPase activity.</text>
</comment>
<keyword evidence="6 10" id="KW-0346">Stress response</keyword>
<sequence>MGANNKETLGFQTEVKQLLQLMIHSLYSNKEIFLRELISNASDACDKLRFEALNNAALYGDDGELKIRVSFDKDAKTITISDNGIGLTRDDAIAHLGTIAKSGTKEFFQALTGDAQKDAHLIGQFGVGFYSSFIIADKVTVVSRRAGVAQDQAVQWESEGAGDFSVAMVEKEGRGTDVTLHLKDGEEEFLSAWRLKSIIRKYSDHITLPIVMKQEKWDEEKKEQVLTDEDETVNQASALWTRAKNDITPEQYREFYKHVAHDFEDPLAWTHAKVEGKQEYTELLYLPSKAPFDMWDRNTRHGVKLYVKRVFIMDDADQLMPQYLRFVRGVVDAADLPLNVSREILQQSKDVEHIRGGCVKKVLSLLEEMANSDDQAEKDKYATFWKEFGAVLKEGVGEDFANKERVAKLLRFASTHNDTPDQTVSLADYVGRMKEGQDKIYFVTAETFLAAKNSPHLEIFRKKGIEVLLLSERVDEWVVGHLTEFDGKPLQSVAKGGLDLGKLADETEKQEQEKEAGEYKDLVEKVKKSLDARVKDVRITHRLTESPSCLVSDDQDLSGNLARMLKAAGQAVPEVKPILEINPHHPAVQRLKYEESRFDDWANLLFEQAQLAEGGQLEDPAGFVKRINDLMLALSLGGK</sequence>
<keyword evidence="5 10" id="KW-0067">ATP-binding</keyword>
<dbReference type="FunFam" id="3.30.565.10:FF:000009">
    <property type="entry name" value="Molecular chaperone HtpG"/>
    <property type="match status" value="1"/>
</dbReference>
<keyword evidence="13" id="KW-1185">Reference proteome</keyword>
<protein>
    <recommendedName>
        <fullName evidence="9 10">Chaperone protein HtpG</fullName>
    </recommendedName>
    <alternativeName>
        <fullName evidence="10">Heat shock protein HtpG</fullName>
    </alternativeName>
    <alternativeName>
        <fullName evidence="10">High temperature protein G</fullName>
    </alternativeName>
</protein>
<name>A0A975SMY7_9RHOO</name>
<keyword evidence="4 10" id="KW-0547">Nucleotide-binding</keyword>
<evidence type="ECO:0000313" key="12">
    <source>
        <dbReference type="EMBL" id="QWT49311.1"/>
    </source>
</evidence>
<dbReference type="EMBL" id="CP064782">
    <property type="protein sequence ID" value="QWT49311.1"/>
    <property type="molecule type" value="Genomic_DNA"/>
</dbReference>
<comment type="similarity">
    <text evidence="2 10">Belongs to the heat shock protein 90 family.</text>
</comment>
<feature type="region of interest" description="C" evidence="10">
    <location>
        <begin position="564"/>
        <end position="639"/>
    </location>
</feature>
<evidence type="ECO:0000256" key="3">
    <source>
        <dbReference type="ARBA" id="ARBA00022490"/>
    </source>
</evidence>
<dbReference type="CDD" id="cd16927">
    <property type="entry name" value="HATPase_Hsp90-like"/>
    <property type="match status" value="1"/>
</dbReference>
<dbReference type="NCBIfam" id="NF003555">
    <property type="entry name" value="PRK05218.1"/>
    <property type="match status" value="1"/>
</dbReference>
<dbReference type="SMART" id="SM00387">
    <property type="entry name" value="HATPase_c"/>
    <property type="match status" value="1"/>
</dbReference>
<dbReference type="PROSITE" id="PS00298">
    <property type="entry name" value="HSP90"/>
    <property type="match status" value="1"/>
</dbReference>
<evidence type="ECO:0000256" key="2">
    <source>
        <dbReference type="ARBA" id="ARBA00008239"/>
    </source>
</evidence>
<dbReference type="GO" id="GO:0005524">
    <property type="term" value="F:ATP binding"/>
    <property type="evidence" value="ECO:0007669"/>
    <property type="project" value="UniProtKB-UniRule"/>
</dbReference>
<dbReference type="Pfam" id="PF13589">
    <property type="entry name" value="HATPase_c_3"/>
    <property type="match status" value="1"/>
</dbReference>
<evidence type="ECO:0000256" key="4">
    <source>
        <dbReference type="ARBA" id="ARBA00022741"/>
    </source>
</evidence>
<dbReference type="InterPro" id="IPR003594">
    <property type="entry name" value="HATPase_dom"/>
</dbReference>
<dbReference type="GO" id="GO:0005737">
    <property type="term" value="C:cytoplasm"/>
    <property type="evidence" value="ECO:0007669"/>
    <property type="project" value="UniProtKB-SubCell"/>
</dbReference>
<keyword evidence="7 10" id="KW-0143">Chaperone</keyword>
<dbReference type="GO" id="GO:0140662">
    <property type="term" value="F:ATP-dependent protein folding chaperone"/>
    <property type="evidence" value="ECO:0007669"/>
    <property type="project" value="InterPro"/>
</dbReference>
<comment type="subunit">
    <text evidence="10">Homodimer.</text>
</comment>
<dbReference type="Pfam" id="PF00183">
    <property type="entry name" value="HSP90"/>
    <property type="match status" value="1"/>
</dbReference>
<dbReference type="HAMAP" id="MF_00505">
    <property type="entry name" value="HSP90"/>
    <property type="match status" value="1"/>
</dbReference>
<dbReference type="RefSeq" id="WP_216127532.1">
    <property type="nucleotide sequence ID" value="NZ_CP064782.1"/>
</dbReference>
<evidence type="ECO:0000256" key="5">
    <source>
        <dbReference type="ARBA" id="ARBA00022840"/>
    </source>
</evidence>
<feature type="domain" description="Histidine kinase/HSP90-like ATPase" evidence="11">
    <location>
        <begin position="29"/>
        <end position="186"/>
    </location>
</feature>
<dbReference type="PANTHER" id="PTHR11528">
    <property type="entry name" value="HEAT SHOCK PROTEIN 90 FAMILY MEMBER"/>
    <property type="match status" value="1"/>
</dbReference>
<comment type="caution">
    <text evidence="10">Lacks conserved residue(s) required for the propagation of feature annotation.</text>
</comment>
<evidence type="ECO:0000256" key="8">
    <source>
        <dbReference type="ARBA" id="ARBA00058590"/>
    </source>
</evidence>
<dbReference type="AlphaFoldDB" id="A0A975SMY7"/>
<dbReference type="FunFam" id="3.30.230.80:FF:000002">
    <property type="entry name" value="Molecular chaperone HtpG"/>
    <property type="match status" value="1"/>
</dbReference>
<organism evidence="12 13">
    <name type="scientific">Azospira inquinata</name>
    <dbReference type="NCBI Taxonomy" id="2785627"/>
    <lineage>
        <taxon>Bacteria</taxon>
        <taxon>Pseudomonadati</taxon>
        <taxon>Pseudomonadota</taxon>
        <taxon>Betaproteobacteria</taxon>
        <taxon>Rhodocyclales</taxon>
        <taxon>Rhodocyclaceae</taxon>
        <taxon>Azospira</taxon>
    </lineage>
</organism>
<evidence type="ECO:0000259" key="11">
    <source>
        <dbReference type="SMART" id="SM00387"/>
    </source>
</evidence>
<dbReference type="PIRSF" id="PIRSF002583">
    <property type="entry name" value="Hsp90"/>
    <property type="match status" value="1"/>
</dbReference>
<evidence type="ECO:0000256" key="9">
    <source>
        <dbReference type="ARBA" id="ARBA00070675"/>
    </source>
</evidence>
<evidence type="ECO:0000256" key="7">
    <source>
        <dbReference type="ARBA" id="ARBA00023186"/>
    </source>
</evidence>
<dbReference type="InterPro" id="IPR019805">
    <property type="entry name" value="Heat_shock_protein_90_CS"/>
</dbReference>
<proteinExistence type="inferred from homology"/>
<evidence type="ECO:0000256" key="1">
    <source>
        <dbReference type="ARBA" id="ARBA00004496"/>
    </source>
</evidence>
<comment type="subcellular location">
    <subcellularLocation>
        <location evidence="1 10">Cytoplasm</location>
    </subcellularLocation>
</comment>
<accession>A0A975SMY7</accession>
<dbReference type="InterPro" id="IPR020575">
    <property type="entry name" value="Hsp90_N"/>
</dbReference>
<keyword evidence="3 10" id="KW-0963">Cytoplasm</keyword>
<evidence type="ECO:0000256" key="10">
    <source>
        <dbReference type="HAMAP-Rule" id="MF_00505"/>
    </source>
</evidence>
<reference evidence="12" key="1">
    <citation type="submission" date="2020-11" db="EMBL/GenBank/DDBJ databases">
        <title>Azospira inquinata sp. nov.</title>
        <authorList>
            <person name="Moe W.M."/>
            <person name="Mikes M.C."/>
        </authorList>
    </citation>
    <scope>NUCLEOTIDE SEQUENCE</scope>
    <source>
        <strain evidence="12">Azo-3</strain>
    </source>
</reference>
<dbReference type="Proteomes" id="UP000683428">
    <property type="component" value="Chromosome"/>
</dbReference>
<dbReference type="GO" id="GO:0016887">
    <property type="term" value="F:ATP hydrolysis activity"/>
    <property type="evidence" value="ECO:0007669"/>
    <property type="project" value="InterPro"/>
</dbReference>
<dbReference type="KEGG" id="aiq:Azoinq_01465"/>
<evidence type="ECO:0000256" key="6">
    <source>
        <dbReference type="ARBA" id="ARBA00023016"/>
    </source>
</evidence>
<evidence type="ECO:0000313" key="13">
    <source>
        <dbReference type="Proteomes" id="UP000683428"/>
    </source>
</evidence>
<feature type="region of interest" description="A; substrate-binding" evidence="10">
    <location>
        <begin position="1"/>
        <end position="342"/>
    </location>
</feature>